<reference evidence="1 2" key="1">
    <citation type="submission" date="2017-09" db="EMBL/GenBank/DDBJ databases">
        <authorList>
            <person name="Ehlers B."/>
            <person name="Leendertz F.H."/>
        </authorList>
    </citation>
    <scope>NUCLEOTIDE SEQUENCE [LARGE SCALE GENOMIC DNA]</scope>
</reference>
<keyword evidence="2" id="KW-1185">Reference proteome</keyword>
<dbReference type="EMBL" id="MG018930">
    <property type="protein sequence ID" value="ATW58285.1"/>
    <property type="molecule type" value="Genomic_DNA"/>
</dbReference>
<proteinExistence type="predicted"/>
<gene>
    <name evidence="1" type="ORF">CNR37_00078</name>
</gene>
<evidence type="ECO:0000313" key="2">
    <source>
        <dbReference type="Proteomes" id="UP000241096"/>
    </source>
</evidence>
<sequence>MAISVDELVRQLAILGVVETAANGSFHDLPGSGGGGGSSGVMVMQHVVQSDQMPPGVGLLQYTYPTPLAYPAFIDVLVLDPVVSTGPEDDGQLDYTTRVAANRVDGFAIIISTAWNTPGKEDPLPAFDQQIGVKYEAFTPSVTL</sequence>
<dbReference type="Proteomes" id="UP000241096">
    <property type="component" value="Segment"/>
</dbReference>
<name>A0A2H4P7Y3_9CAUD</name>
<evidence type="ECO:0000313" key="1">
    <source>
        <dbReference type="EMBL" id="ATW58285.1"/>
    </source>
</evidence>
<organism evidence="1 2">
    <name type="scientific">Pseudomonas phage ventosus</name>
    <dbReference type="NCBI Taxonomy" id="2048980"/>
    <lineage>
        <taxon>Viruses</taxon>
        <taxon>Duplodnaviria</taxon>
        <taxon>Heunggongvirae</taxon>
        <taxon>Uroviricota</taxon>
        <taxon>Caudoviricetes</taxon>
        <taxon>Vandenendeviridae</taxon>
        <taxon>Gorskivirinae</taxon>
        <taxon>Ventosusvirus</taxon>
        <taxon>Ventosusvirus ventosus</taxon>
    </lineage>
</organism>
<accession>A0A2H4P7Y3</accession>
<protein>
    <submittedName>
        <fullName evidence="1">Uncharacterized protein</fullName>
    </submittedName>
</protein>